<evidence type="ECO:0000256" key="1">
    <source>
        <dbReference type="ARBA" id="ARBA00001974"/>
    </source>
</evidence>
<evidence type="ECO:0000313" key="6">
    <source>
        <dbReference type="EMBL" id="CDJ42984.1"/>
    </source>
</evidence>
<dbReference type="GeneID" id="25255352"/>
<dbReference type="SUPFAM" id="SSF51905">
    <property type="entry name" value="FAD/NAD(P)-binding domain"/>
    <property type="match status" value="1"/>
</dbReference>
<dbReference type="GO" id="GO:0016614">
    <property type="term" value="F:oxidoreductase activity, acting on CH-OH group of donors"/>
    <property type="evidence" value="ECO:0007669"/>
    <property type="project" value="InterPro"/>
</dbReference>
<keyword evidence="7" id="KW-1185">Reference proteome</keyword>
<dbReference type="InterPro" id="IPR036188">
    <property type="entry name" value="FAD/NAD-bd_sf"/>
</dbReference>
<evidence type="ECO:0000256" key="3">
    <source>
        <dbReference type="ARBA" id="ARBA00022630"/>
    </source>
</evidence>
<dbReference type="AlphaFoldDB" id="U6L313"/>
<evidence type="ECO:0000313" key="7">
    <source>
        <dbReference type="Proteomes" id="UP000030747"/>
    </source>
</evidence>
<proteinExistence type="inferred from homology"/>
<reference evidence="6" key="2">
    <citation type="submission" date="2013-10" db="EMBL/GenBank/DDBJ databases">
        <authorList>
            <person name="Aslett M."/>
        </authorList>
    </citation>
    <scope>NUCLEOTIDE SEQUENCE [LARGE SCALE GENOMIC DNA]</scope>
    <source>
        <strain evidence="6">Houghton</strain>
    </source>
</reference>
<evidence type="ECO:0000256" key="4">
    <source>
        <dbReference type="ARBA" id="ARBA00022827"/>
    </source>
</evidence>
<comment type="similarity">
    <text evidence="2">Belongs to the GMC oxidoreductase family.</text>
</comment>
<dbReference type="InterPro" id="IPR012132">
    <property type="entry name" value="GMC_OxRdtase"/>
</dbReference>
<dbReference type="RefSeq" id="XP_013233734.1">
    <property type="nucleotide sequence ID" value="XM_013378280.1"/>
</dbReference>
<dbReference type="PANTHER" id="PTHR11552">
    <property type="entry name" value="GLUCOSE-METHANOL-CHOLINE GMC OXIDOREDUCTASE"/>
    <property type="match status" value="1"/>
</dbReference>
<evidence type="ECO:0000256" key="2">
    <source>
        <dbReference type="ARBA" id="ARBA00010790"/>
    </source>
</evidence>
<dbReference type="GO" id="GO:0050660">
    <property type="term" value="F:flavin adenine dinucleotide binding"/>
    <property type="evidence" value="ECO:0007669"/>
    <property type="project" value="InterPro"/>
</dbReference>
<comment type="cofactor">
    <cofactor evidence="1">
        <name>FAD</name>
        <dbReference type="ChEBI" id="CHEBI:57692"/>
    </cofactor>
</comment>
<gene>
    <name evidence="6" type="ORF">ETH_00031405</name>
</gene>
<dbReference type="Pfam" id="PF00732">
    <property type="entry name" value="GMC_oxred_N"/>
    <property type="match status" value="1"/>
</dbReference>
<dbReference type="EMBL" id="HG675748">
    <property type="protein sequence ID" value="CDJ42984.1"/>
    <property type="molecule type" value="Genomic_DNA"/>
</dbReference>
<dbReference type="InterPro" id="IPR000172">
    <property type="entry name" value="GMC_OxRdtase_N"/>
</dbReference>
<protein>
    <recommendedName>
        <fullName evidence="5">Glucose-methanol-choline oxidoreductase N-terminal domain-containing protein</fullName>
    </recommendedName>
</protein>
<dbReference type="PANTHER" id="PTHR11552:SF147">
    <property type="entry name" value="CHOLINE DEHYDROGENASE, MITOCHONDRIAL"/>
    <property type="match status" value="1"/>
</dbReference>
<dbReference type="OrthoDB" id="409726at2759"/>
<dbReference type="PROSITE" id="PS00624">
    <property type="entry name" value="GMC_OXRED_2"/>
    <property type="match status" value="1"/>
</dbReference>
<organism evidence="6 7">
    <name type="scientific">Eimeria tenella</name>
    <name type="common">Coccidian parasite</name>
    <dbReference type="NCBI Taxonomy" id="5802"/>
    <lineage>
        <taxon>Eukaryota</taxon>
        <taxon>Sar</taxon>
        <taxon>Alveolata</taxon>
        <taxon>Apicomplexa</taxon>
        <taxon>Conoidasida</taxon>
        <taxon>Coccidia</taxon>
        <taxon>Eucoccidiorida</taxon>
        <taxon>Eimeriorina</taxon>
        <taxon>Eimeriidae</taxon>
        <taxon>Eimeria</taxon>
    </lineage>
</organism>
<feature type="domain" description="Glucose-methanol-choline oxidoreductase N-terminal" evidence="5">
    <location>
        <begin position="18"/>
        <end position="32"/>
    </location>
</feature>
<name>U6L313_EIMTE</name>
<dbReference type="VEuPathDB" id="ToxoDB:ETH_00031405"/>
<dbReference type="Proteomes" id="UP000030747">
    <property type="component" value="Unassembled WGS sequence"/>
</dbReference>
<keyword evidence="3" id="KW-0285">Flavoprotein</keyword>
<reference evidence="6" key="1">
    <citation type="submission" date="2013-10" db="EMBL/GenBank/DDBJ databases">
        <title>Genomic analysis of the causative agents of coccidiosis in chickens.</title>
        <authorList>
            <person name="Reid A.J."/>
            <person name="Blake D."/>
            <person name="Billington K."/>
            <person name="Browne H."/>
            <person name="Dunn M."/>
            <person name="Hung S."/>
            <person name="Kawahara F."/>
            <person name="Miranda-Saavedra D."/>
            <person name="Mourier T."/>
            <person name="Nagra H."/>
            <person name="Otto T.D."/>
            <person name="Rawlings N."/>
            <person name="Sanchez A."/>
            <person name="Sanders M."/>
            <person name="Subramaniam C."/>
            <person name="Tay Y."/>
            <person name="Dear P."/>
            <person name="Doerig C."/>
            <person name="Gruber A."/>
            <person name="Parkinson J."/>
            <person name="Shirley M."/>
            <person name="Wan K.L."/>
            <person name="Berriman M."/>
            <person name="Tomley F."/>
            <person name="Pain A."/>
        </authorList>
    </citation>
    <scope>NUCLEOTIDE SEQUENCE [LARGE SCALE GENOMIC DNA]</scope>
    <source>
        <strain evidence="6">Houghton</strain>
    </source>
</reference>
<dbReference type="VEuPathDB" id="ToxoDB:ETH2_1578200"/>
<evidence type="ECO:0000259" key="5">
    <source>
        <dbReference type="PROSITE" id="PS00624"/>
    </source>
</evidence>
<dbReference type="Gene3D" id="3.50.50.60">
    <property type="entry name" value="FAD/NAD(P)-binding domain"/>
    <property type="match status" value="1"/>
</dbReference>
<sequence length="64" mass="6893">MCQVYKIPIHGELILTAGAVHTPQLLMQSGVGDEEEIRAANITPVVNLPAVGKNLQVYKHDLAS</sequence>
<keyword evidence="4" id="KW-0274">FAD</keyword>
<accession>U6L313</accession>